<gene>
    <name evidence="1" type="ORF">TGBR9_384320</name>
</gene>
<reference evidence="1 2" key="1">
    <citation type="journal article" date="2016" name="Nat. Commun.">
        <title>Local admixture of amplified and diversified secreted pathogenesis determinants shapes mosaic Toxoplasma gondii genomes.</title>
        <authorList>
            <person name="Lorenzi H."/>
            <person name="Khan A."/>
            <person name="Behnke M.S."/>
            <person name="Namasivayam S."/>
            <person name="Swapna L.S."/>
            <person name="Hadjithomas M."/>
            <person name="Karamycheva S."/>
            <person name="Pinney D."/>
            <person name="Brunk B.P."/>
            <person name="Ajioka J.W."/>
            <person name="Ajzenberg D."/>
            <person name="Boothroyd J.C."/>
            <person name="Boyle J.P."/>
            <person name="Darde M.L."/>
            <person name="Diaz-Miranda M.A."/>
            <person name="Dubey J.P."/>
            <person name="Fritz H.M."/>
            <person name="Gennari S.M."/>
            <person name="Gregory B.D."/>
            <person name="Kim K."/>
            <person name="Saeij J.P."/>
            <person name="Su C."/>
            <person name="White M.W."/>
            <person name="Zhu X.Q."/>
            <person name="Howe D.K."/>
            <person name="Rosenthal B.M."/>
            <person name="Grigg M.E."/>
            <person name="Parkinson J."/>
            <person name="Liu L."/>
            <person name="Kissinger J.C."/>
            <person name="Roos D.S."/>
            <person name="Sibley L.D."/>
        </authorList>
    </citation>
    <scope>NUCLEOTIDE SEQUENCE [LARGE SCALE GENOMIC DNA]</scope>
    <source>
        <strain evidence="1 2">TgCATBr9</strain>
    </source>
</reference>
<dbReference type="EMBL" id="AFHV02003020">
    <property type="protein sequence ID" value="PUA84836.1"/>
    <property type="molecule type" value="Genomic_DNA"/>
</dbReference>
<dbReference type="AlphaFoldDB" id="A0A2T6IHQ3"/>
<evidence type="ECO:0000313" key="1">
    <source>
        <dbReference type="EMBL" id="PUA84836.1"/>
    </source>
</evidence>
<dbReference type="Proteomes" id="UP000244488">
    <property type="component" value="Unassembled WGS sequence"/>
</dbReference>
<name>A0A2T6IHQ3_TOXGO</name>
<accession>A0A2T6IHQ3</accession>
<organism evidence="1 2">
    <name type="scientific">Toxoplasma gondii TgCATBr9</name>
    <dbReference type="NCBI Taxonomy" id="943120"/>
    <lineage>
        <taxon>Eukaryota</taxon>
        <taxon>Sar</taxon>
        <taxon>Alveolata</taxon>
        <taxon>Apicomplexa</taxon>
        <taxon>Conoidasida</taxon>
        <taxon>Coccidia</taxon>
        <taxon>Eucoccidiorida</taxon>
        <taxon>Eimeriorina</taxon>
        <taxon>Sarcocystidae</taxon>
        <taxon>Toxoplasma</taxon>
    </lineage>
</organism>
<sequence>MRRLSLRQGKAFSPLMNRLVGGYSFLPAQSNIPTITGFWKPHLCFELTLKTNAHVTFALAYSHWLEKHCHATVAPSQVELGRNPRILASLHKRIIYVRVFQGRCGKQRIRYLFVQSCGIAGGVQTLPNLERKTAYSRVQTV</sequence>
<evidence type="ECO:0000313" key="2">
    <source>
        <dbReference type="Proteomes" id="UP000244488"/>
    </source>
</evidence>
<dbReference type="VEuPathDB" id="ToxoDB:TGBR9_384320"/>
<protein>
    <submittedName>
        <fullName evidence="1">Uncharacterized protein</fullName>
    </submittedName>
</protein>
<comment type="caution">
    <text evidence="1">The sequence shown here is derived from an EMBL/GenBank/DDBJ whole genome shotgun (WGS) entry which is preliminary data.</text>
</comment>
<proteinExistence type="predicted"/>